<comment type="subcellular location">
    <subcellularLocation>
        <location evidence="1 6">Nucleus</location>
    </subcellularLocation>
</comment>
<keyword evidence="4 6" id="KW-0539">Nucleus</keyword>
<dbReference type="VEuPathDB" id="FungiDB:SJAG_00619"/>
<dbReference type="GeneID" id="7050660"/>
<dbReference type="GO" id="GO:0006351">
    <property type="term" value="P:DNA-templated transcription"/>
    <property type="evidence" value="ECO:0007669"/>
    <property type="project" value="InterPro"/>
</dbReference>
<evidence type="ECO:0000259" key="8">
    <source>
        <dbReference type="Pfam" id="PF05645"/>
    </source>
</evidence>
<evidence type="ECO:0000259" key="10">
    <source>
        <dbReference type="Pfam" id="PF22536"/>
    </source>
</evidence>
<name>B6JW50_SCHJY</name>
<keyword evidence="13" id="KW-1185">Reference proteome</keyword>
<protein>
    <recommendedName>
        <fullName evidence="6">DNA-directed RNA polymerase III subunit RPC3</fullName>
        <shortName evidence="6">RNA polymerase III subunit C3</shortName>
    </recommendedName>
</protein>
<dbReference type="OMA" id="KHRFVRH"/>
<dbReference type="InterPro" id="IPR008806">
    <property type="entry name" value="RNA_pol_III_Rpc82_C"/>
</dbReference>
<dbReference type="InterPro" id="IPR013197">
    <property type="entry name" value="RNA_pol_III_RPC82-rel_HTH"/>
</dbReference>
<evidence type="ECO:0000256" key="7">
    <source>
        <dbReference type="SAM" id="MobiDB-lite"/>
    </source>
</evidence>
<evidence type="ECO:0000256" key="5">
    <source>
        <dbReference type="ARBA" id="ARBA00025127"/>
    </source>
</evidence>
<dbReference type="RefSeq" id="XP_002171894.2">
    <property type="nucleotide sequence ID" value="XM_002171858.2"/>
</dbReference>
<feature type="region of interest" description="Disordered" evidence="7">
    <location>
        <begin position="212"/>
        <end position="245"/>
    </location>
</feature>
<sequence>MSQYAVELCEVVIQEFFGECCATVCHALLNHGRMTLQTLRSRTKLPLKKLRQALVSLMRHHLVLYAKVIEHLREVTHYEAQWTEIYNFVRKGKAVYIISQRVSQEAGSIAKYIATQGRVRVSDIFKAFGKDPDAVDDETNKLRNEIYALMEKKFLDVVQPRHLIPMFDQEMELRLKHTERLKSENMSDAKRNHEIQDAIQLDLAKLDAAEQSKEVGMKRKPIESFARPSKRRRRAGAADETADGDDFVLVPDPDALLAERRIGKTTSIVYSHVLSLLETKTAGIPMPNQHFFFTTMELSRHFKDDIDLVSCIVKDSSLKTLSVSNPVLIGEDDEDDEDEDEDVDMDAEAADESKRDRKAAALLQHLELLADSSLRFLTKTGTRAMGEWMVDYTYLSTVLREIHYENIIEQKLGDQAKTLLRIIKDKGKIAEQQLSNLALLRQKDIRAHLTSMCEVGALDIQEVPRSADRAPSKTFYLWFHRTDRAYSLLLDQLFKSMVRVLRRLRSERDQRSLLLQKVERSNVQGNEEKYLQKFELADLKKLGLVEQQLLVQLARLDELVMLFGDF</sequence>
<feature type="domain" description="RNA polymerase III Rpc82 C -terminal" evidence="8">
    <location>
        <begin position="146"/>
        <end position="396"/>
    </location>
</feature>
<reference evidence="11 13" key="1">
    <citation type="journal article" date="2011" name="Science">
        <title>Comparative functional genomics of the fission yeasts.</title>
        <authorList>
            <person name="Rhind N."/>
            <person name="Chen Z."/>
            <person name="Yassour M."/>
            <person name="Thompson D.A."/>
            <person name="Haas B.J."/>
            <person name="Habib N."/>
            <person name="Wapinski I."/>
            <person name="Roy S."/>
            <person name="Lin M.F."/>
            <person name="Heiman D.I."/>
            <person name="Young S.K."/>
            <person name="Furuya K."/>
            <person name="Guo Y."/>
            <person name="Pidoux A."/>
            <person name="Chen H.M."/>
            <person name="Robbertse B."/>
            <person name="Goldberg J.M."/>
            <person name="Aoki K."/>
            <person name="Bayne E.H."/>
            <person name="Berlin A.M."/>
            <person name="Desjardins C.A."/>
            <person name="Dobbs E."/>
            <person name="Dukaj L."/>
            <person name="Fan L."/>
            <person name="FitzGerald M.G."/>
            <person name="French C."/>
            <person name="Gujja S."/>
            <person name="Hansen K."/>
            <person name="Keifenheim D."/>
            <person name="Levin J.Z."/>
            <person name="Mosher R.A."/>
            <person name="Mueller C.A."/>
            <person name="Pfiffner J."/>
            <person name="Priest M."/>
            <person name="Russ C."/>
            <person name="Smialowska A."/>
            <person name="Swoboda P."/>
            <person name="Sykes S.M."/>
            <person name="Vaughn M."/>
            <person name="Vengrova S."/>
            <person name="Yoder R."/>
            <person name="Zeng Q."/>
            <person name="Allshire R."/>
            <person name="Baulcombe D."/>
            <person name="Birren B.W."/>
            <person name="Brown W."/>
            <person name="Ekwall K."/>
            <person name="Kellis M."/>
            <person name="Leatherwood J."/>
            <person name="Levin H."/>
            <person name="Margalit H."/>
            <person name="Martienssen R."/>
            <person name="Nieduszynski C.A."/>
            <person name="Spatafora J.W."/>
            <person name="Friedman N."/>
            <person name="Dalgaard J.Z."/>
            <person name="Baumann P."/>
            <person name="Niki H."/>
            <person name="Regev A."/>
            <person name="Nusbaum C."/>
        </authorList>
    </citation>
    <scope>NUCLEOTIDE SEQUENCE [LARGE SCALE GENOMIC DNA]</scope>
    <source>
        <strain evidence="13">yFS275 / FY16936</strain>
    </source>
</reference>
<evidence type="ECO:0000256" key="3">
    <source>
        <dbReference type="ARBA" id="ARBA00023163"/>
    </source>
</evidence>
<feature type="region of interest" description="Disordered" evidence="7">
    <location>
        <begin position="328"/>
        <end position="352"/>
    </location>
</feature>
<dbReference type="JaponicusDB" id="SJAG_00619">
    <property type="gene designation" value="rpc82"/>
</dbReference>
<feature type="domain" description="DNA-directed RNA polymerase III subunit RPC3 winged-helix" evidence="10">
    <location>
        <begin position="405"/>
        <end position="479"/>
    </location>
</feature>
<organism evidence="11 13">
    <name type="scientific">Schizosaccharomyces japonicus (strain yFS275 / FY16936)</name>
    <name type="common">Fission yeast</name>
    <dbReference type="NCBI Taxonomy" id="402676"/>
    <lineage>
        <taxon>Eukaryota</taxon>
        <taxon>Fungi</taxon>
        <taxon>Dikarya</taxon>
        <taxon>Ascomycota</taxon>
        <taxon>Taphrinomycotina</taxon>
        <taxon>Schizosaccharomycetes</taxon>
        <taxon>Schizosaccharomycetales</taxon>
        <taxon>Schizosaccharomycetaceae</taxon>
        <taxon>Schizosaccharomyces</taxon>
    </lineage>
</organism>
<dbReference type="Gene3D" id="1.10.10.10">
    <property type="entry name" value="Winged helix-like DNA-binding domain superfamily/Winged helix DNA-binding domain"/>
    <property type="match status" value="2"/>
</dbReference>
<feature type="domain" description="RNA polymerase III subunit RPC82-related helix-turn-helix" evidence="9">
    <location>
        <begin position="7"/>
        <end position="67"/>
    </location>
</feature>
<feature type="compositionally biased region" description="Basic and acidic residues" evidence="7">
    <location>
        <begin position="212"/>
        <end position="222"/>
    </location>
</feature>
<keyword evidence="2 6" id="KW-0240">DNA-directed RNA polymerase</keyword>
<evidence type="ECO:0000256" key="2">
    <source>
        <dbReference type="ARBA" id="ARBA00022478"/>
    </source>
</evidence>
<feature type="compositionally biased region" description="Acidic residues" evidence="7">
    <location>
        <begin position="330"/>
        <end position="350"/>
    </location>
</feature>
<dbReference type="HOGENOM" id="CLU_023294_0_0_1"/>
<dbReference type="OrthoDB" id="272392at2759"/>
<evidence type="ECO:0000259" key="9">
    <source>
        <dbReference type="Pfam" id="PF08221"/>
    </source>
</evidence>
<dbReference type="Pfam" id="PF05645">
    <property type="entry name" value="RNA_pol_Rpc82"/>
    <property type="match status" value="1"/>
</dbReference>
<accession>B6JW50</accession>
<evidence type="ECO:0000256" key="4">
    <source>
        <dbReference type="ARBA" id="ARBA00023242"/>
    </source>
</evidence>
<dbReference type="PANTHER" id="PTHR12949:SF0">
    <property type="entry name" value="DNA-DIRECTED RNA POLYMERASE III SUBUNIT RPC3"/>
    <property type="match status" value="1"/>
</dbReference>
<evidence type="ECO:0000313" key="13">
    <source>
        <dbReference type="Proteomes" id="UP000001744"/>
    </source>
</evidence>
<dbReference type="PANTHER" id="PTHR12949">
    <property type="entry name" value="RNA POLYMERASE III DNA DIRECTED -RELATED"/>
    <property type="match status" value="1"/>
</dbReference>
<dbReference type="AlphaFoldDB" id="B6JW50"/>
<dbReference type="STRING" id="402676.B6JW50"/>
<dbReference type="eggNOG" id="KOG2587">
    <property type="taxonomic scope" value="Eukaryota"/>
</dbReference>
<dbReference type="GO" id="GO:0005666">
    <property type="term" value="C:RNA polymerase III complex"/>
    <property type="evidence" value="ECO:0000318"/>
    <property type="project" value="GO_Central"/>
</dbReference>
<comment type="subunit">
    <text evidence="6">Component of the RNA polymerase III (Pol III) complex consisting of 17 subunits.</text>
</comment>
<dbReference type="InterPro" id="IPR036388">
    <property type="entry name" value="WH-like_DNA-bd_sf"/>
</dbReference>
<proteinExistence type="inferred from homology"/>
<dbReference type="InterPro" id="IPR039748">
    <property type="entry name" value="RPC3"/>
</dbReference>
<dbReference type="GO" id="GO:0003697">
    <property type="term" value="F:single-stranded DNA binding"/>
    <property type="evidence" value="ECO:0007669"/>
    <property type="project" value="UniProtKB-UniRule"/>
</dbReference>
<evidence type="ECO:0000256" key="6">
    <source>
        <dbReference type="RuleBase" id="RU367076"/>
    </source>
</evidence>
<evidence type="ECO:0000313" key="12">
    <source>
        <dbReference type="JaponicusDB" id="SJAG_00619"/>
    </source>
</evidence>
<comment type="similarity">
    <text evidence="6">Belongs to the RNA polymerase beta chain family.</text>
</comment>
<dbReference type="EMBL" id="KE651166">
    <property type="protein sequence ID" value="EEB05601.2"/>
    <property type="molecule type" value="Genomic_DNA"/>
</dbReference>
<dbReference type="Pfam" id="PF22536">
    <property type="entry name" value="WHD_POLR3C"/>
    <property type="match status" value="1"/>
</dbReference>
<evidence type="ECO:0000256" key="1">
    <source>
        <dbReference type="ARBA" id="ARBA00004123"/>
    </source>
</evidence>
<dbReference type="Proteomes" id="UP000001744">
    <property type="component" value="Unassembled WGS sequence"/>
</dbReference>
<dbReference type="Pfam" id="PF08221">
    <property type="entry name" value="HTH_9"/>
    <property type="match status" value="1"/>
</dbReference>
<dbReference type="InterPro" id="IPR055207">
    <property type="entry name" value="POLR3C_WHD"/>
</dbReference>
<comment type="function">
    <text evidence="5 6">DNA-dependent RNA polymerase catalyzes the transcription of DNA into RNA using the four ribonucleoside triphosphates as substrates. Specific core component of RNA polymerase III which synthesizes small RNAs, such as 5S rRNA and tRNAs.</text>
</comment>
<evidence type="ECO:0000313" key="11">
    <source>
        <dbReference type="EMBL" id="EEB05601.2"/>
    </source>
</evidence>
<gene>
    <name evidence="12" type="primary">rpc82</name>
    <name evidence="11" type="ORF">SJAG_00619</name>
</gene>
<keyword evidence="3 6" id="KW-0804">Transcription</keyword>